<accession>A0A6J1QUD0</accession>
<sequence>MIANGLARYAINIANIPWTVSRHELRLYFSQFGCVTDAFVGFDKKTGIHQHYGYVTFLKTEDVNSVLERKHSLEGKDLVVSRKK</sequence>
<evidence type="ECO:0000313" key="6">
    <source>
        <dbReference type="Proteomes" id="UP000504618"/>
    </source>
</evidence>
<gene>
    <name evidence="7" type="primary">LOC112462776</name>
</gene>
<evidence type="ECO:0000256" key="4">
    <source>
        <dbReference type="PROSITE-ProRule" id="PRU00176"/>
    </source>
</evidence>
<comment type="subcellular location">
    <subcellularLocation>
        <location evidence="1">Nucleus</location>
    </subcellularLocation>
</comment>
<evidence type="ECO:0000256" key="1">
    <source>
        <dbReference type="ARBA" id="ARBA00004123"/>
    </source>
</evidence>
<dbReference type="OrthoDB" id="267048at2759"/>
<protein>
    <submittedName>
        <fullName evidence="7">SRA stem-loop-interacting RNA-binding protein, mitochondrial-like</fullName>
    </submittedName>
</protein>
<keyword evidence="3" id="KW-0539">Nucleus</keyword>
<proteinExistence type="predicted"/>
<dbReference type="GeneID" id="112462776"/>
<dbReference type="PROSITE" id="PS50102">
    <property type="entry name" value="RRM"/>
    <property type="match status" value="1"/>
</dbReference>
<dbReference type="InterPro" id="IPR000504">
    <property type="entry name" value="RRM_dom"/>
</dbReference>
<dbReference type="PANTHER" id="PTHR48033">
    <property type="entry name" value="RNA-BINDING (RRM/RBD/RNP MOTIFS) FAMILY PROTEIN"/>
    <property type="match status" value="1"/>
</dbReference>
<evidence type="ECO:0000256" key="2">
    <source>
        <dbReference type="ARBA" id="ARBA00022884"/>
    </source>
</evidence>
<evidence type="ECO:0000259" key="5">
    <source>
        <dbReference type="PROSITE" id="PS50102"/>
    </source>
</evidence>
<dbReference type="GO" id="GO:0003723">
    <property type="term" value="F:RNA binding"/>
    <property type="evidence" value="ECO:0007669"/>
    <property type="project" value="UniProtKB-UniRule"/>
</dbReference>
<dbReference type="InterPro" id="IPR012677">
    <property type="entry name" value="Nucleotide-bd_a/b_plait_sf"/>
</dbReference>
<dbReference type="SMART" id="SM00360">
    <property type="entry name" value="RRM"/>
    <property type="match status" value="1"/>
</dbReference>
<keyword evidence="2 4" id="KW-0694">RNA-binding</keyword>
<keyword evidence="6" id="KW-1185">Reference proteome</keyword>
<dbReference type="GO" id="GO:0010468">
    <property type="term" value="P:regulation of gene expression"/>
    <property type="evidence" value="ECO:0007669"/>
    <property type="project" value="TreeGrafter"/>
</dbReference>
<dbReference type="GO" id="GO:0005654">
    <property type="term" value="C:nucleoplasm"/>
    <property type="evidence" value="ECO:0007669"/>
    <property type="project" value="TreeGrafter"/>
</dbReference>
<feature type="domain" description="RRM" evidence="5">
    <location>
        <begin position="9"/>
        <end position="84"/>
    </location>
</feature>
<name>A0A6J1QUD0_9HYME</name>
<dbReference type="PANTHER" id="PTHR48033:SF10">
    <property type="entry name" value="RNA-BINDING PROTEIN SQUID"/>
    <property type="match status" value="1"/>
</dbReference>
<reference evidence="7" key="1">
    <citation type="submission" date="2025-08" db="UniProtKB">
        <authorList>
            <consortium name="RefSeq"/>
        </authorList>
    </citation>
    <scope>IDENTIFICATION</scope>
    <source>
        <tissue evidence="7">Whole body</tissue>
    </source>
</reference>
<dbReference type="InterPro" id="IPR035979">
    <property type="entry name" value="RBD_domain_sf"/>
</dbReference>
<dbReference type="Gene3D" id="3.30.70.330">
    <property type="match status" value="1"/>
</dbReference>
<dbReference type="GO" id="GO:0000785">
    <property type="term" value="C:chromatin"/>
    <property type="evidence" value="ECO:0007669"/>
    <property type="project" value="TreeGrafter"/>
</dbReference>
<dbReference type="SUPFAM" id="SSF54928">
    <property type="entry name" value="RNA-binding domain, RBD"/>
    <property type="match status" value="1"/>
</dbReference>
<dbReference type="AlphaFoldDB" id="A0A6J1QUD0"/>
<organism evidence="6 7">
    <name type="scientific">Temnothorax curvispinosus</name>
    <dbReference type="NCBI Taxonomy" id="300111"/>
    <lineage>
        <taxon>Eukaryota</taxon>
        <taxon>Metazoa</taxon>
        <taxon>Ecdysozoa</taxon>
        <taxon>Arthropoda</taxon>
        <taxon>Hexapoda</taxon>
        <taxon>Insecta</taxon>
        <taxon>Pterygota</taxon>
        <taxon>Neoptera</taxon>
        <taxon>Endopterygota</taxon>
        <taxon>Hymenoptera</taxon>
        <taxon>Apocrita</taxon>
        <taxon>Aculeata</taxon>
        <taxon>Formicoidea</taxon>
        <taxon>Formicidae</taxon>
        <taxon>Myrmicinae</taxon>
        <taxon>Temnothorax</taxon>
    </lineage>
</organism>
<evidence type="ECO:0000313" key="7">
    <source>
        <dbReference type="RefSeq" id="XP_024884531.1"/>
    </source>
</evidence>
<dbReference type="Pfam" id="PF00076">
    <property type="entry name" value="RRM_1"/>
    <property type="match status" value="1"/>
</dbReference>
<dbReference type="RefSeq" id="XP_024884531.1">
    <property type="nucleotide sequence ID" value="XM_025028763.1"/>
</dbReference>
<evidence type="ECO:0000256" key="3">
    <source>
        <dbReference type="ARBA" id="ARBA00023242"/>
    </source>
</evidence>
<dbReference type="Proteomes" id="UP000504618">
    <property type="component" value="Unplaced"/>
</dbReference>